<comment type="caution">
    <text evidence="2">The sequence shown here is derived from an EMBL/GenBank/DDBJ whole genome shotgun (WGS) entry which is preliminary data.</text>
</comment>
<reference evidence="2 3" key="1">
    <citation type="submission" date="2021-07" db="EMBL/GenBank/DDBJ databases">
        <title>Paenibacillus radiodurans sp. nov., isolated from the southeastern edge of Tengger Desert.</title>
        <authorList>
            <person name="Zhang G."/>
        </authorList>
    </citation>
    <scope>NUCLEOTIDE SEQUENCE [LARGE SCALE GENOMIC DNA]</scope>
    <source>
        <strain evidence="2 3">DT7-4</strain>
    </source>
</reference>
<sequence>MLIGKWSRRGLGEILFYDNEVIVFLPNGSGWLYVMKKRVSLFETFIWKYNENGSLYIEGKTHEYNEEEIRASRLFFQEIFYEVEVESSGRTITFSAPIGGEHVKFGRDDYEVPDLEGAATEEEKIHERIKLLHWDTPRSIREDAVQQLIPMDNAHLSLLLQPLGKPYWHDAALILCQIEHSRLEPLIPGMIEWMFDLNWPGAAIIAELICRIGEPAIPHLKYYLLEGEDQLISWILSEIVENWPPYYVVQLKDDLVSLTLRTDVYEGIQNKAKMILEKRCRN</sequence>
<dbReference type="Gene3D" id="1.25.40.750">
    <property type="entry name" value="Domain of unknown function DUF5071"/>
    <property type="match status" value="1"/>
</dbReference>
<protein>
    <submittedName>
        <fullName evidence="2">DUF5071 domain-containing protein</fullName>
    </submittedName>
</protein>
<evidence type="ECO:0000259" key="1">
    <source>
        <dbReference type="Pfam" id="PF16804"/>
    </source>
</evidence>
<gene>
    <name evidence="2" type="ORF">K0T92_11455</name>
</gene>
<keyword evidence="3" id="KW-1185">Reference proteome</keyword>
<dbReference type="EMBL" id="JAHZIJ010000006">
    <property type="protein sequence ID" value="MBW7475366.1"/>
    <property type="molecule type" value="Genomic_DNA"/>
</dbReference>
<evidence type="ECO:0000313" key="3">
    <source>
        <dbReference type="Proteomes" id="UP000812277"/>
    </source>
</evidence>
<dbReference type="InterPro" id="IPR038692">
    <property type="entry name" value="Cthe_2751_sf"/>
</dbReference>
<dbReference type="Pfam" id="PF16804">
    <property type="entry name" value="DUF5071"/>
    <property type="match status" value="1"/>
</dbReference>
<evidence type="ECO:0000313" key="2">
    <source>
        <dbReference type="EMBL" id="MBW7475366.1"/>
    </source>
</evidence>
<accession>A0ABS7D673</accession>
<proteinExistence type="predicted"/>
<name>A0ABS7D673_9BACL</name>
<dbReference type="Proteomes" id="UP000812277">
    <property type="component" value="Unassembled WGS sequence"/>
</dbReference>
<organism evidence="2 3">
    <name type="scientific">Paenibacillus oenotherae</name>
    <dbReference type="NCBI Taxonomy" id="1435645"/>
    <lineage>
        <taxon>Bacteria</taxon>
        <taxon>Bacillati</taxon>
        <taxon>Bacillota</taxon>
        <taxon>Bacilli</taxon>
        <taxon>Bacillales</taxon>
        <taxon>Paenibacillaceae</taxon>
        <taxon>Paenibacillus</taxon>
    </lineage>
</organism>
<dbReference type="RefSeq" id="WP_219872602.1">
    <property type="nucleotide sequence ID" value="NZ_JAHZIJ010000006.1"/>
</dbReference>
<dbReference type="InterPro" id="IPR031837">
    <property type="entry name" value="DUF5071"/>
</dbReference>
<feature type="domain" description="DUF5071" evidence="1">
    <location>
        <begin position="174"/>
        <end position="262"/>
    </location>
</feature>